<comment type="subcellular location">
    <subcellularLocation>
        <location evidence="1">Secreted</location>
    </subcellularLocation>
</comment>
<accession>A0A3G8LZP5</accession>
<reference evidence="5" key="1">
    <citation type="submission" date="2018-11" db="EMBL/GenBank/DDBJ databases">
        <title>Shewanella sp. M2.</title>
        <authorList>
            <person name="Hwang Y.J."/>
            <person name="Hwang C.Y."/>
        </authorList>
    </citation>
    <scope>NUCLEOTIDE SEQUENCE [LARGE SCALE GENOMIC DNA]</scope>
    <source>
        <strain evidence="5">LMG 19866</strain>
    </source>
</reference>
<dbReference type="InterPro" id="IPR017996">
    <property type="entry name" value="MRJP/yellow-related"/>
</dbReference>
<dbReference type="Proteomes" id="UP000278035">
    <property type="component" value="Chromosome"/>
</dbReference>
<name>A0A3G8LZP5_9GAMM</name>
<dbReference type="Pfam" id="PF03022">
    <property type="entry name" value="MRJP"/>
    <property type="match status" value="1"/>
</dbReference>
<dbReference type="PANTHER" id="PTHR10009">
    <property type="entry name" value="PROTEIN YELLOW-RELATED"/>
    <property type="match status" value="1"/>
</dbReference>
<organism evidence="4 5">
    <name type="scientific">Shewanella livingstonensis</name>
    <dbReference type="NCBI Taxonomy" id="150120"/>
    <lineage>
        <taxon>Bacteria</taxon>
        <taxon>Pseudomonadati</taxon>
        <taxon>Pseudomonadota</taxon>
        <taxon>Gammaproteobacteria</taxon>
        <taxon>Alteromonadales</taxon>
        <taxon>Shewanellaceae</taxon>
        <taxon>Shewanella</taxon>
    </lineage>
</organism>
<evidence type="ECO:0000313" key="5">
    <source>
        <dbReference type="Proteomes" id="UP000278035"/>
    </source>
</evidence>
<feature type="chain" id="PRO_5018309379" description="Gluconolactonase" evidence="3">
    <location>
        <begin position="27"/>
        <end position="380"/>
    </location>
</feature>
<evidence type="ECO:0008006" key="6">
    <source>
        <dbReference type="Google" id="ProtNLM"/>
    </source>
</evidence>
<gene>
    <name evidence="4" type="ORF">EGC82_12360</name>
</gene>
<evidence type="ECO:0000313" key="4">
    <source>
        <dbReference type="EMBL" id="AZG75183.1"/>
    </source>
</evidence>
<keyword evidence="5" id="KW-1185">Reference proteome</keyword>
<dbReference type="InterPro" id="IPR011042">
    <property type="entry name" value="6-blade_b-propeller_TolB-like"/>
</dbReference>
<dbReference type="Gene3D" id="2.120.10.30">
    <property type="entry name" value="TolB, C-terminal domain"/>
    <property type="match status" value="1"/>
</dbReference>
<proteinExistence type="predicted"/>
<dbReference type="GO" id="GO:0005576">
    <property type="term" value="C:extracellular region"/>
    <property type="evidence" value="ECO:0007669"/>
    <property type="project" value="UniProtKB-SubCell"/>
</dbReference>
<sequence length="380" mass="42345">MFIYKINKLIAILTLGVALVSNQSMAEEQVKNEVYATFDQAVASIAYTPDNRLFLTYHPFYNPKVKVAERLENGEIVPYPNAEMQNPYKADGSLKNPSEYFNWVLSSRTDGKGILWILDSGQAQPRTTPKLVAWDIKKNKLKKIIYLPDGVTLPESQHNDFAISNKHHLIVISDEGIATGPVGDKAALIVINTETGQSRRILQGTNSVLPNMTMPMIMDKGTPYEKSVDLFIGVDGIVLDKQQKWLYFTPVNNTEVFRINIAELTDFSQSNEAIAAKVEKYADKPMNGGLTIDSKDNLYLCEIGTRTIGVIPADTRKYQVFTTNDAMVWPDALNMGPEGYLYTSAAQVSLSAVFNGGKEINKAPYIIYRFKPLASPLMGR</sequence>
<keyword evidence="3" id="KW-0732">Signal</keyword>
<dbReference type="AlphaFoldDB" id="A0A3G8LZP5"/>
<dbReference type="OrthoDB" id="9797664at2"/>
<dbReference type="EMBL" id="CP034015">
    <property type="protein sequence ID" value="AZG75183.1"/>
    <property type="molecule type" value="Genomic_DNA"/>
</dbReference>
<evidence type="ECO:0000256" key="3">
    <source>
        <dbReference type="SAM" id="SignalP"/>
    </source>
</evidence>
<protein>
    <recommendedName>
        <fullName evidence="6">Gluconolactonase</fullName>
    </recommendedName>
</protein>
<dbReference type="SUPFAM" id="SSF63829">
    <property type="entry name" value="Calcium-dependent phosphotriesterase"/>
    <property type="match status" value="1"/>
</dbReference>
<feature type="signal peptide" evidence="3">
    <location>
        <begin position="1"/>
        <end position="26"/>
    </location>
</feature>
<dbReference type="PANTHER" id="PTHR10009:SF18">
    <property type="entry name" value="PROTEIN YELLOW-LIKE PROTEIN"/>
    <property type="match status" value="1"/>
</dbReference>
<evidence type="ECO:0000256" key="2">
    <source>
        <dbReference type="ARBA" id="ARBA00022525"/>
    </source>
</evidence>
<dbReference type="KEGG" id="slj:EGC82_12360"/>
<keyword evidence="2" id="KW-0964">Secreted</keyword>
<evidence type="ECO:0000256" key="1">
    <source>
        <dbReference type="ARBA" id="ARBA00004613"/>
    </source>
</evidence>